<comment type="caution">
    <text evidence="2">The sequence shown here is derived from an EMBL/GenBank/DDBJ whole genome shotgun (WGS) entry which is preliminary data.</text>
</comment>
<gene>
    <name evidence="2" type="ORF">BACCIP111883_01853</name>
</gene>
<evidence type="ECO:0000259" key="1">
    <source>
        <dbReference type="Pfam" id="PF05504"/>
    </source>
</evidence>
<dbReference type="InterPro" id="IPR038501">
    <property type="entry name" value="Spore_GerAC_C_sf"/>
</dbReference>
<sequence>MFSKLQESGADILGLGQYFRKRLSRQEWRKWRTDFYPILKYKQQVVVHIQNEGNLKMMEN</sequence>
<accession>A0ABN8AAZ0</accession>
<dbReference type="Proteomes" id="UP000789833">
    <property type="component" value="Unassembled WGS sequence"/>
</dbReference>
<organism evidence="2 3">
    <name type="scientific">Sutcliffiella rhizosphaerae</name>
    <dbReference type="NCBI Taxonomy" id="2880967"/>
    <lineage>
        <taxon>Bacteria</taxon>
        <taxon>Bacillati</taxon>
        <taxon>Bacillota</taxon>
        <taxon>Bacilli</taxon>
        <taxon>Bacillales</taxon>
        <taxon>Bacillaceae</taxon>
        <taxon>Sutcliffiella</taxon>
    </lineage>
</organism>
<evidence type="ECO:0000313" key="2">
    <source>
        <dbReference type="EMBL" id="CAG9621081.1"/>
    </source>
</evidence>
<proteinExistence type="predicted"/>
<protein>
    <recommendedName>
        <fullName evidence="1">Spore germination GerAC-like C-terminal domain-containing protein</fullName>
    </recommendedName>
</protein>
<keyword evidence="3" id="KW-1185">Reference proteome</keyword>
<dbReference type="InterPro" id="IPR046953">
    <property type="entry name" value="Spore_GerAC-like_C"/>
</dbReference>
<dbReference type="Pfam" id="PF05504">
    <property type="entry name" value="Spore_GerAC"/>
    <property type="match status" value="1"/>
</dbReference>
<dbReference type="EMBL" id="CAKJTJ010000007">
    <property type="protein sequence ID" value="CAG9621081.1"/>
    <property type="molecule type" value="Genomic_DNA"/>
</dbReference>
<evidence type="ECO:0000313" key="3">
    <source>
        <dbReference type="Proteomes" id="UP000789833"/>
    </source>
</evidence>
<dbReference type="Gene3D" id="3.30.300.210">
    <property type="entry name" value="Nutrient germinant receptor protein C, domain 3"/>
    <property type="match status" value="1"/>
</dbReference>
<feature type="domain" description="Spore germination GerAC-like C-terminal" evidence="1">
    <location>
        <begin position="2"/>
        <end position="53"/>
    </location>
</feature>
<name>A0ABN8AAZ0_9BACI</name>
<reference evidence="2 3" key="1">
    <citation type="submission" date="2021-10" db="EMBL/GenBank/DDBJ databases">
        <authorList>
            <person name="Criscuolo A."/>
        </authorList>
    </citation>
    <scope>NUCLEOTIDE SEQUENCE [LARGE SCALE GENOMIC DNA]</scope>
    <source>
        <strain evidence="3">CIP 111883</strain>
    </source>
</reference>